<reference evidence="3" key="1">
    <citation type="journal article" date="2019" name="Int. J. Syst. Evol. Microbiol.">
        <title>The Global Catalogue of Microorganisms (GCM) 10K type strain sequencing project: providing services to taxonomists for standard genome sequencing and annotation.</title>
        <authorList>
            <consortium name="The Broad Institute Genomics Platform"/>
            <consortium name="The Broad Institute Genome Sequencing Center for Infectious Disease"/>
            <person name="Wu L."/>
            <person name="Ma J."/>
        </authorList>
    </citation>
    <scope>NUCLEOTIDE SEQUENCE [LARGE SCALE GENOMIC DNA]</scope>
    <source>
        <strain evidence="3">KCTC 62195</strain>
    </source>
</reference>
<dbReference type="InterPro" id="IPR001173">
    <property type="entry name" value="Glyco_trans_2-like"/>
</dbReference>
<feature type="domain" description="Glycosyltransferase 2-like" evidence="1">
    <location>
        <begin position="29"/>
        <end position="137"/>
    </location>
</feature>
<comment type="caution">
    <text evidence="2">The sequence shown here is derived from an EMBL/GenBank/DDBJ whole genome shotgun (WGS) entry which is preliminary data.</text>
</comment>
<proteinExistence type="predicted"/>
<evidence type="ECO:0000313" key="3">
    <source>
        <dbReference type="Proteomes" id="UP001595457"/>
    </source>
</evidence>
<dbReference type="Pfam" id="PF00535">
    <property type="entry name" value="Glycos_transf_2"/>
    <property type="match status" value="1"/>
</dbReference>
<evidence type="ECO:0000313" key="2">
    <source>
        <dbReference type="EMBL" id="MFC2971449.1"/>
    </source>
</evidence>
<keyword evidence="3" id="KW-1185">Reference proteome</keyword>
<protein>
    <submittedName>
        <fullName evidence="2">Glycosyltransferase family 2 protein</fullName>
    </submittedName>
</protein>
<dbReference type="CDD" id="cd04196">
    <property type="entry name" value="GT_2_like_d"/>
    <property type="match status" value="1"/>
</dbReference>
<dbReference type="PANTHER" id="PTHR22916:SF3">
    <property type="entry name" value="UDP-GLCNAC:BETAGAL BETA-1,3-N-ACETYLGLUCOSAMINYLTRANSFERASE-LIKE PROTEIN 1"/>
    <property type="match status" value="1"/>
</dbReference>
<dbReference type="Gene3D" id="3.90.550.10">
    <property type="entry name" value="Spore Coat Polysaccharide Biosynthesis Protein SpsA, Chain A"/>
    <property type="match status" value="1"/>
</dbReference>
<accession>A0ABV7APS8</accession>
<dbReference type="PANTHER" id="PTHR22916">
    <property type="entry name" value="GLYCOSYLTRANSFERASE"/>
    <property type="match status" value="1"/>
</dbReference>
<dbReference type="EMBL" id="JBHRSJ010000007">
    <property type="protein sequence ID" value="MFC2971449.1"/>
    <property type="molecule type" value="Genomic_DNA"/>
</dbReference>
<evidence type="ECO:0000259" key="1">
    <source>
        <dbReference type="Pfam" id="PF00535"/>
    </source>
</evidence>
<name>A0ABV7APS8_9GAMM</name>
<gene>
    <name evidence="2" type="ORF">ACFOJE_04355</name>
</gene>
<dbReference type="SUPFAM" id="SSF53448">
    <property type="entry name" value="Nucleotide-diphospho-sugar transferases"/>
    <property type="match status" value="1"/>
</dbReference>
<sequence length="330" mass="37173">MTKQLKSDALGRQSMAPAESSFSSAQVAILLCTYNGAEFLSAQLNSIERQTHTNWIIHASDDGSNDETLEVLQSYRKRFGQDRLVIYAGPQQGFAKNFMSLINNSEIQADYFAFCDQDDVWFADKLARSLKNISNIPLNMPALYCSRTRLINALGQVIGYSPLFTRKPSFRNALVQSLAGANTMMLNNAARILLTQIPNDTYIVSHDWLAYLLVSGCGGAVLYDPKPTLDYRQHGANLIGSNTRLADRLVRIRKMLAGTFREWNRHNLYALSNSHQWLTSNNRTALRLFMQVRESGLLLRRIYSLKKAGLYRQTLLGNIGLVVAVSIRRI</sequence>
<dbReference type="Proteomes" id="UP001595457">
    <property type="component" value="Unassembled WGS sequence"/>
</dbReference>
<dbReference type="InterPro" id="IPR029044">
    <property type="entry name" value="Nucleotide-diphossugar_trans"/>
</dbReference>
<dbReference type="RefSeq" id="WP_377813182.1">
    <property type="nucleotide sequence ID" value="NZ_JBHRSJ010000007.1"/>
</dbReference>
<organism evidence="2 3">
    <name type="scientific">Azotobacter bryophylli</name>
    <dbReference type="NCBI Taxonomy" id="1986537"/>
    <lineage>
        <taxon>Bacteria</taxon>
        <taxon>Pseudomonadati</taxon>
        <taxon>Pseudomonadota</taxon>
        <taxon>Gammaproteobacteria</taxon>
        <taxon>Pseudomonadales</taxon>
        <taxon>Pseudomonadaceae</taxon>
        <taxon>Azotobacter</taxon>
    </lineage>
</organism>